<dbReference type="PRINTS" id="PR00119">
    <property type="entry name" value="CATATPASE"/>
</dbReference>
<feature type="transmembrane region" description="Helical" evidence="16">
    <location>
        <begin position="697"/>
        <end position="716"/>
    </location>
</feature>
<dbReference type="Pfam" id="PF00403">
    <property type="entry name" value="HMA"/>
    <property type="match status" value="1"/>
</dbReference>
<feature type="transmembrane region" description="Helical" evidence="16">
    <location>
        <begin position="85"/>
        <end position="102"/>
    </location>
</feature>
<dbReference type="GO" id="GO:0016887">
    <property type="term" value="F:ATP hydrolysis activity"/>
    <property type="evidence" value="ECO:0007669"/>
    <property type="project" value="InterPro"/>
</dbReference>
<dbReference type="STRING" id="360104.CCC13826_1517"/>
<dbReference type="SUPFAM" id="SSF56784">
    <property type="entry name" value="HAD-like"/>
    <property type="match status" value="1"/>
</dbReference>
<keyword evidence="10 16" id="KW-1133">Transmembrane helix</keyword>
<evidence type="ECO:0000256" key="2">
    <source>
        <dbReference type="ARBA" id="ARBA00004236"/>
    </source>
</evidence>
<dbReference type="GO" id="GO:0043682">
    <property type="term" value="F:P-type divalent copper transporter activity"/>
    <property type="evidence" value="ECO:0007669"/>
    <property type="project" value="UniProtKB-EC"/>
</dbReference>
<dbReference type="Gene3D" id="2.70.150.10">
    <property type="entry name" value="Calcium-transporting ATPase, cytoplasmic transduction domain A"/>
    <property type="match status" value="1"/>
</dbReference>
<dbReference type="NCBIfam" id="TIGR01525">
    <property type="entry name" value="ATPase-IB_hvy"/>
    <property type="match status" value="1"/>
</dbReference>
<dbReference type="Gene3D" id="3.40.50.1000">
    <property type="entry name" value="HAD superfamily/HAD-like"/>
    <property type="match status" value="1"/>
</dbReference>
<evidence type="ECO:0000256" key="5">
    <source>
        <dbReference type="ARBA" id="ARBA00022692"/>
    </source>
</evidence>
<evidence type="ECO:0000256" key="11">
    <source>
        <dbReference type="ARBA" id="ARBA00023136"/>
    </source>
</evidence>
<dbReference type="RefSeq" id="WP_048809765.1">
    <property type="nucleotide sequence ID" value="NC_009802.2"/>
</dbReference>
<comment type="catalytic activity">
    <reaction evidence="15">
        <text>Cu(2+)(in) + ATP + H2O = Cu(2+)(out) + ADP + phosphate + H(+)</text>
        <dbReference type="Rhea" id="RHEA:10376"/>
        <dbReference type="ChEBI" id="CHEBI:15377"/>
        <dbReference type="ChEBI" id="CHEBI:15378"/>
        <dbReference type="ChEBI" id="CHEBI:29036"/>
        <dbReference type="ChEBI" id="CHEBI:30616"/>
        <dbReference type="ChEBI" id="CHEBI:43474"/>
        <dbReference type="ChEBI" id="CHEBI:456216"/>
        <dbReference type="EC" id="7.2.2.9"/>
    </reaction>
</comment>
<dbReference type="GO" id="GO:0005524">
    <property type="term" value="F:ATP binding"/>
    <property type="evidence" value="ECO:0007669"/>
    <property type="project" value="UniProtKB-UniRule"/>
</dbReference>
<keyword evidence="4" id="KW-0597">Phosphoprotein</keyword>
<dbReference type="SFLD" id="SFLDS00003">
    <property type="entry name" value="Haloacid_Dehalogenase"/>
    <property type="match status" value="1"/>
</dbReference>
<dbReference type="KEGG" id="cco:CCC13826_1517"/>
<dbReference type="Gene3D" id="3.30.70.100">
    <property type="match status" value="1"/>
</dbReference>
<dbReference type="GO" id="GO:0012505">
    <property type="term" value="C:endomembrane system"/>
    <property type="evidence" value="ECO:0007669"/>
    <property type="project" value="UniProtKB-SubCell"/>
</dbReference>
<dbReference type="SUPFAM" id="SSF81665">
    <property type="entry name" value="Calcium ATPase, transmembrane domain M"/>
    <property type="match status" value="1"/>
</dbReference>
<feature type="transmembrane region" description="Helical" evidence="16">
    <location>
        <begin position="331"/>
        <end position="353"/>
    </location>
</feature>
<evidence type="ECO:0000256" key="9">
    <source>
        <dbReference type="ARBA" id="ARBA00022967"/>
    </source>
</evidence>
<dbReference type="GO" id="GO:0055070">
    <property type="term" value="P:copper ion homeostasis"/>
    <property type="evidence" value="ECO:0007669"/>
    <property type="project" value="TreeGrafter"/>
</dbReference>
<dbReference type="SFLD" id="SFLDF00027">
    <property type="entry name" value="p-type_atpase"/>
    <property type="match status" value="1"/>
</dbReference>
<dbReference type="SUPFAM" id="SSF81653">
    <property type="entry name" value="Calcium ATPase, transduction domain A"/>
    <property type="match status" value="1"/>
</dbReference>
<dbReference type="NCBIfam" id="TIGR01494">
    <property type="entry name" value="ATPase_P-type"/>
    <property type="match status" value="1"/>
</dbReference>
<keyword evidence="9" id="KW-1278">Translocase</keyword>
<dbReference type="NCBIfam" id="TIGR01511">
    <property type="entry name" value="ATPase-IB1_Cu"/>
    <property type="match status" value="1"/>
</dbReference>
<dbReference type="GO" id="GO:0005886">
    <property type="term" value="C:plasma membrane"/>
    <property type="evidence" value="ECO:0007669"/>
    <property type="project" value="UniProtKB-SubCell"/>
</dbReference>
<dbReference type="SUPFAM" id="SSF55008">
    <property type="entry name" value="HMA, heavy metal-associated domain"/>
    <property type="match status" value="1"/>
</dbReference>
<dbReference type="AlphaFoldDB" id="A0A0M4SFT8"/>
<dbReference type="InterPro" id="IPR036163">
    <property type="entry name" value="HMA_dom_sf"/>
</dbReference>
<dbReference type="PROSITE" id="PS50846">
    <property type="entry name" value="HMA_2"/>
    <property type="match status" value="1"/>
</dbReference>
<dbReference type="InterPro" id="IPR001757">
    <property type="entry name" value="P_typ_ATPase"/>
</dbReference>
<dbReference type="FunFam" id="2.70.150.10:FF:000002">
    <property type="entry name" value="Copper-transporting ATPase 1, putative"/>
    <property type="match status" value="1"/>
</dbReference>
<dbReference type="PROSITE" id="PS01229">
    <property type="entry name" value="COF_2"/>
    <property type="match status" value="1"/>
</dbReference>
<feature type="transmembrane region" description="Helical" evidence="16">
    <location>
        <begin position="669"/>
        <end position="691"/>
    </location>
</feature>
<gene>
    <name evidence="18" type="primary">copA</name>
    <name evidence="18" type="ORF">CCC13826_1517</name>
</gene>
<reference evidence="19" key="1">
    <citation type="submission" date="2007-10" db="EMBL/GenBank/DDBJ databases">
        <title>Genome sequence of Campylobacter concisus 13826 isolated from human feces.</title>
        <authorList>
            <person name="Fouts D.E."/>
            <person name="Mongodin E.F."/>
            <person name="Puiu D."/>
            <person name="Sebastian Y."/>
            <person name="Miller W.G."/>
            <person name="Mandrell R.E."/>
            <person name="On S."/>
            <person name="Nelson K.E."/>
        </authorList>
    </citation>
    <scope>NUCLEOTIDE SEQUENCE [LARGE SCALE GENOMIC DNA]</scope>
    <source>
        <strain evidence="19">13826</strain>
    </source>
</reference>
<feature type="transmembrane region" description="Helical" evidence="16">
    <location>
        <begin position="148"/>
        <end position="171"/>
    </location>
</feature>
<keyword evidence="6 16" id="KW-0479">Metal-binding</keyword>
<evidence type="ECO:0000256" key="12">
    <source>
        <dbReference type="ARBA" id="ARBA00037143"/>
    </source>
</evidence>
<evidence type="ECO:0000256" key="10">
    <source>
        <dbReference type="ARBA" id="ARBA00022989"/>
    </source>
</evidence>
<keyword evidence="16" id="KW-1003">Cell membrane</keyword>
<evidence type="ECO:0000256" key="16">
    <source>
        <dbReference type="RuleBase" id="RU362081"/>
    </source>
</evidence>
<dbReference type="PRINTS" id="PR00943">
    <property type="entry name" value="CUATPASE"/>
</dbReference>
<dbReference type="InterPro" id="IPR008250">
    <property type="entry name" value="ATPase_P-typ_transduc_dom_A_sf"/>
</dbReference>
<evidence type="ECO:0000256" key="1">
    <source>
        <dbReference type="ARBA" id="ARBA00004127"/>
    </source>
</evidence>
<dbReference type="CDD" id="cd00371">
    <property type="entry name" value="HMA"/>
    <property type="match status" value="1"/>
</dbReference>
<dbReference type="InterPro" id="IPR036412">
    <property type="entry name" value="HAD-like_sf"/>
</dbReference>
<feature type="domain" description="HMA" evidence="17">
    <location>
        <begin position="3"/>
        <end position="68"/>
    </location>
</feature>
<keyword evidence="8 16" id="KW-0067">ATP-binding</keyword>
<evidence type="ECO:0000256" key="6">
    <source>
        <dbReference type="ARBA" id="ARBA00022723"/>
    </source>
</evidence>
<dbReference type="PANTHER" id="PTHR43520:SF8">
    <property type="entry name" value="P-TYPE CU(+) TRANSPORTER"/>
    <property type="match status" value="1"/>
</dbReference>
<keyword evidence="11 16" id="KW-0472">Membrane</keyword>
<dbReference type="Pfam" id="PF00702">
    <property type="entry name" value="Hydrolase"/>
    <property type="match status" value="1"/>
</dbReference>
<evidence type="ECO:0000256" key="8">
    <source>
        <dbReference type="ARBA" id="ARBA00022840"/>
    </source>
</evidence>
<evidence type="ECO:0000313" key="19">
    <source>
        <dbReference type="Proteomes" id="UP000001121"/>
    </source>
</evidence>
<dbReference type="GO" id="GO:0005507">
    <property type="term" value="F:copper ion binding"/>
    <property type="evidence" value="ECO:0007669"/>
    <property type="project" value="TreeGrafter"/>
</dbReference>
<evidence type="ECO:0000256" key="3">
    <source>
        <dbReference type="ARBA" id="ARBA00006024"/>
    </source>
</evidence>
<evidence type="ECO:0000256" key="14">
    <source>
        <dbReference type="ARBA" id="ARBA00040690"/>
    </source>
</evidence>
<dbReference type="CDD" id="cd02094">
    <property type="entry name" value="P-type_ATPase_Cu-like"/>
    <property type="match status" value="1"/>
</dbReference>
<protein>
    <recommendedName>
        <fullName evidence="14">Copper-transporting ATPase</fullName>
        <ecNumber evidence="13">7.2.2.9</ecNumber>
    </recommendedName>
</protein>
<dbReference type="EC" id="7.2.2.9" evidence="13"/>
<evidence type="ECO:0000313" key="18">
    <source>
        <dbReference type="EMBL" id="ALF45178.1"/>
    </source>
</evidence>
<dbReference type="InterPro" id="IPR059000">
    <property type="entry name" value="ATPase_P-type_domA"/>
</dbReference>
<evidence type="ECO:0000259" key="17">
    <source>
        <dbReference type="PROSITE" id="PS50846"/>
    </source>
</evidence>
<dbReference type="InterPro" id="IPR027256">
    <property type="entry name" value="P-typ_ATPase_IB"/>
</dbReference>
<accession>A0A0M4SFT8</accession>
<feature type="transmembrane region" description="Helical" evidence="16">
    <location>
        <begin position="108"/>
        <end position="127"/>
    </location>
</feature>
<evidence type="ECO:0000256" key="15">
    <source>
        <dbReference type="ARBA" id="ARBA00047424"/>
    </source>
</evidence>
<dbReference type="InterPro" id="IPR023298">
    <property type="entry name" value="ATPase_P-typ_TM_dom_sf"/>
</dbReference>
<dbReference type="PANTHER" id="PTHR43520">
    <property type="entry name" value="ATP7, ISOFORM B"/>
    <property type="match status" value="1"/>
</dbReference>
<comment type="function">
    <text evidence="12">Probably involved in copper export.</text>
</comment>
<proteinExistence type="inferred from homology"/>
<dbReference type="Pfam" id="PF00122">
    <property type="entry name" value="E1-E2_ATPase"/>
    <property type="match status" value="1"/>
</dbReference>
<evidence type="ECO:0000256" key="7">
    <source>
        <dbReference type="ARBA" id="ARBA00022741"/>
    </source>
</evidence>
<comment type="similarity">
    <text evidence="3 16">Belongs to the cation transport ATPase (P-type) (TC 3.A.3) family. Type IB subfamily.</text>
</comment>
<feature type="transmembrane region" description="Helical" evidence="16">
    <location>
        <begin position="177"/>
        <end position="196"/>
    </location>
</feature>
<dbReference type="InterPro" id="IPR044492">
    <property type="entry name" value="P_typ_ATPase_HD_dom"/>
</dbReference>
<organism evidence="18 19">
    <name type="scientific">Campylobacter concisus (strain 13826)</name>
    <dbReference type="NCBI Taxonomy" id="360104"/>
    <lineage>
        <taxon>Bacteria</taxon>
        <taxon>Pseudomonadati</taxon>
        <taxon>Campylobacterota</taxon>
        <taxon>Epsilonproteobacteria</taxon>
        <taxon>Campylobacterales</taxon>
        <taxon>Campylobacteraceae</taxon>
        <taxon>Campylobacter</taxon>
    </lineage>
</organism>
<keyword evidence="7 16" id="KW-0547">Nucleotide-binding</keyword>
<dbReference type="Proteomes" id="UP000001121">
    <property type="component" value="Chromosome"/>
</dbReference>
<comment type="subcellular location">
    <subcellularLocation>
        <location evidence="2 16">Cell membrane</location>
    </subcellularLocation>
    <subcellularLocation>
        <location evidence="1">Endomembrane system</location>
        <topology evidence="1">Multi-pass membrane protein</topology>
    </subcellularLocation>
</comment>
<keyword evidence="5 16" id="KW-0812">Transmembrane</keyword>
<dbReference type="InterPro" id="IPR006121">
    <property type="entry name" value="HMA_dom"/>
</dbReference>
<sequence>MPLKVKLNIAGMSCVNCSNAIEKVSKKIDGVLEANVNFANASGEFVLKDASVREVLEQKIKKLGYFVATNIDEFEAKRDEHITSIRNKFIFAFITSIVIMALEMFAPHSLLVNLLMLVLAFLVLAFSGKDFFAHAIEAVKNKNYDMNVLVALGSGSAFLYSLFVVIFSNFIPDDLKNVYVSGAAMIIAFVLLGKYLEERSKAKAGDYLKTLLKISPKTAFLVMPDGNSKEVNVNELKVGDIVIVKNGYNVPSDGVIVQGGAEIDASMLTGESLPVYKEVGDSVFAGTLNTNGYISVKVTKSSFESLLSQILSLLSDASSKKMPIGRLADKIANIFVPSVVAISVLTFLIWIIFSGNFAYAISSAICVLIISCPCALGLATPIAIVSSLSRGAKAGILVKNPEVLELIKDAKFVAFDKTGTLSKGLISVKSSNLSEKELELVASAENLSEHPISKAIVRYAKQNCINLQKLNGKFQNVVGQGIVYEDESNKIIIGNEKLLTANEILLNEADSEAIKEATSDGSGVILCAVDQKFSGFLTLSDELKNEANSVINELARLNLQSVILSGDDKKVVANIASKLNVSEYYANMLPEDKFNKVKELMSRGGVIFVGDGINDSPSLKEASVGIAMNSGSDIAKGAGDIVLVKNDLRGVSGLVKLANATIANIKENLFWAFMYNAICIPVAAGVLYPVFGLLLSPVYGSMAMCLSSVTVVLNALRLRYLKLKD</sequence>
<evidence type="ECO:0000256" key="4">
    <source>
        <dbReference type="ARBA" id="ARBA00022553"/>
    </source>
</evidence>
<dbReference type="SFLD" id="SFLDG00002">
    <property type="entry name" value="C1.7:_P-type_atpase_like"/>
    <property type="match status" value="1"/>
</dbReference>
<evidence type="ECO:0000256" key="13">
    <source>
        <dbReference type="ARBA" id="ARBA00038904"/>
    </source>
</evidence>
<name>A0A0M4SFT8_CAMC1</name>
<dbReference type="InterPro" id="IPR023299">
    <property type="entry name" value="ATPase_P-typ_cyto_dom_N"/>
</dbReference>
<dbReference type="InterPro" id="IPR023214">
    <property type="entry name" value="HAD_sf"/>
</dbReference>
<feature type="transmembrane region" description="Helical" evidence="16">
    <location>
        <begin position="359"/>
        <end position="385"/>
    </location>
</feature>
<dbReference type="Gene3D" id="3.40.1110.10">
    <property type="entry name" value="Calcium-transporting ATPase, cytoplasmic domain N"/>
    <property type="match status" value="1"/>
</dbReference>
<dbReference type="EMBL" id="CP000792">
    <property type="protein sequence ID" value="ALF45178.1"/>
    <property type="molecule type" value="Genomic_DNA"/>
</dbReference>
<dbReference type="OrthoDB" id="2490525at2"/>